<dbReference type="AlphaFoldDB" id="A0A0F5I3G7"/>
<evidence type="ECO:0000313" key="3">
    <source>
        <dbReference type="Proteomes" id="UP000031563"/>
    </source>
</evidence>
<accession>A0A0F5I3G7</accession>
<feature type="transmembrane region" description="Helical" evidence="1">
    <location>
        <begin position="46"/>
        <end position="63"/>
    </location>
</feature>
<reference evidence="2" key="1">
    <citation type="submission" date="2015-02" db="EMBL/GenBank/DDBJ databases">
        <title>Genome Assembly of Bacillaceae bacterium MTCC 8252.</title>
        <authorList>
            <person name="Verma A."/>
            <person name="Khatri I."/>
            <person name="Mual P."/>
            <person name="Subramanian S."/>
            <person name="Krishnamurthi S."/>
        </authorList>
    </citation>
    <scope>NUCLEOTIDE SEQUENCE [LARGE SCALE GENOMIC DNA]</scope>
    <source>
        <strain evidence="2">MTCC 8252</strain>
    </source>
</reference>
<feature type="transmembrane region" description="Helical" evidence="1">
    <location>
        <begin position="12"/>
        <end position="34"/>
    </location>
</feature>
<evidence type="ECO:0000256" key="1">
    <source>
        <dbReference type="SAM" id="Phobius"/>
    </source>
</evidence>
<gene>
    <name evidence="2" type="ORF">QY95_01928</name>
</gene>
<evidence type="ECO:0000313" key="2">
    <source>
        <dbReference type="EMBL" id="KKB40056.1"/>
    </source>
</evidence>
<keyword evidence="1" id="KW-1133">Transmembrane helix</keyword>
<organism evidence="2 3">
    <name type="scientific">Bacillus thermotolerans</name>
    <name type="common">Quasibacillus thermotolerans</name>
    <dbReference type="NCBI Taxonomy" id="1221996"/>
    <lineage>
        <taxon>Bacteria</taxon>
        <taxon>Bacillati</taxon>
        <taxon>Bacillota</taxon>
        <taxon>Bacilli</taxon>
        <taxon>Bacillales</taxon>
        <taxon>Bacillaceae</taxon>
        <taxon>Bacillus</taxon>
    </lineage>
</organism>
<comment type="caution">
    <text evidence="2">The sequence shown here is derived from an EMBL/GenBank/DDBJ whole genome shotgun (WGS) entry which is preliminary data.</text>
</comment>
<dbReference type="EMBL" id="JWIR02000034">
    <property type="protein sequence ID" value="KKB40056.1"/>
    <property type="molecule type" value="Genomic_DNA"/>
</dbReference>
<dbReference type="Proteomes" id="UP000031563">
    <property type="component" value="Unassembled WGS sequence"/>
</dbReference>
<keyword evidence="3" id="KW-1185">Reference proteome</keyword>
<keyword evidence="1" id="KW-0812">Transmembrane</keyword>
<keyword evidence="1" id="KW-0472">Membrane</keyword>
<protein>
    <submittedName>
        <fullName evidence="2">Uncharacterized protein</fullName>
    </submittedName>
</protein>
<proteinExistence type="predicted"/>
<sequence>MALYDRSAFQSQIEACCLICSPYLFFITFTVYGLRRNQRRQKQTAASNGPLFAFVFFIPIQLWQAA</sequence>
<dbReference type="STRING" id="1221996.QY95_01928"/>
<name>A0A0F5I3G7_BACTR</name>